<feature type="binding site" evidence="6">
    <location>
        <position position="120"/>
    </location>
    <ligand>
        <name>S-adenosyl-L-methionine</name>
        <dbReference type="ChEBI" id="CHEBI:59789"/>
    </ligand>
</feature>
<dbReference type="Gene3D" id="3.40.50.150">
    <property type="entry name" value="Vaccinia Virus protein VP39"/>
    <property type="match status" value="1"/>
</dbReference>
<keyword evidence="2 6" id="KW-0698">rRNA processing</keyword>
<keyword evidence="5 6" id="KW-0949">S-adenosyl-L-methionine</keyword>
<evidence type="ECO:0000256" key="6">
    <source>
        <dbReference type="HAMAP-Rule" id="MF_01007"/>
    </source>
</evidence>
<sequence length="325" mass="36389">MTSEQDSAQNQQEWDDHVSVLLNEVIDYLDPKPGGYYLDGTLGLAGHSEALLKKADGKAHLLGIDRDLETLERARNRLEPFGDNVVTAHARFSEFEMVLRDVNWDQLDGALIDIGVSSMQIDQAERGFSFKTEGPLDMRMDPSGGMPPASSIVNKASYEKLKFIIGRYGEDPMCGRIAKAIIEARSISPIETTTQLASIVEKAYPAKWRAKSRNHPATRTFQALRMVVNSELEELEAFLKRILDHLRPGGRLAVITFHSLEDRMVKRMFKEESTGCICPKQIPVCICNHTPNIKLITRKPVTASPEELKINSRSSSAKLRVVEKL</sequence>
<dbReference type="PANTHER" id="PTHR11265">
    <property type="entry name" value="S-ADENOSYL-METHYLTRANSFERASE MRAW"/>
    <property type="match status" value="1"/>
</dbReference>
<dbReference type="PIRSF" id="PIRSF004486">
    <property type="entry name" value="MraW"/>
    <property type="match status" value="1"/>
</dbReference>
<dbReference type="PATRIC" id="fig|1560234.3.peg.1952"/>
<reference evidence="7 8" key="1">
    <citation type="submission" date="2015-01" db="EMBL/GenBank/DDBJ databases">
        <title>Desulfovibrio sp. JC271 draft genome sequence.</title>
        <authorList>
            <person name="Shivani Y."/>
            <person name="Subhash Y."/>
            <person name="Sasikala C."/>
            <person name="Ramana C.V."/>
        </authorList>
    </citation>
    <scope>NUCLEOTIDE SEQUENCE [LARGE SCALE GENOMIC DNA]</scope>
    <source>
        <strain evidence="7 8">JC271</strain>
    </source>
</reference>
<evidence type="ECO:0000256" key="4">
    <source>
        <dbReference type="ARBA" id="ARBA00022679"/>
    </source>
</evidence>
<evidence type="ECO:0000256" key="1">
    <source>
        <dbReference type="ARBA" id="ARBA00010396"/>
    </source>
</evidence>
<proteinExistence type="inferred from homology"/>
<gene>
    <name evidence="6" type="primary">rsmH</name>
    <name evidence="7" type="ORF">SP90_02500</name>
</gene>
<dbReference type="GO" id="GO:0071424">
    <property type="term" value="F:rRNA (cytosine-N4-)-methyltransferase activity"/>
    <property type="evidence" value="ECO:0007669"/>
    <property type="project" value="UniProtKB-UniRule"/>
</dbReference>
<dbReference type="SUPFAM" id="SSF81799">
    <property type="entry name" value="Putative methyltransferase TM0872, insert domain"/>
    <property type="match status" value="1"/>
</dbReference>
<protein>
    <recommendedName>
        <fullName evidence="6">Ribosomal RNA small subunit methyltransferase H</fullName>
        <ecNumber evidence="6">2.1.1.199</ecNumber>
    </recommendedName>
    <alternativeName>
        <fullName evidence="6">16S rRNA m(4)C1402 methyltransferase</fullName>
    </alternativeName>
    <alternativeName>
        <fullName evidence="6">rRNA (cytosine-N(4)-)-methyltransferase RsmH</fullName>
    </alternativeName>
</protein>
<evidence type="ECO:0000256" key="2">
    <source>
        <dbReference type="ARBA" id="ARBA00022552"/>
    </source>
</evidence>
<feature type="binding site" evidence="6">
    <location>
        <begin position="45"/>
        <end position="47"/>
    </location>
    <ligand>
        <name>S-adenosyl-L-methionine</name>
        <dbReference type="ChEBI" id="CHEBI:59789"/>
    </ligand>
</feature>
<feature type="binding site" evidence="6">
    <location>
        <position position="92"/>
    </location>
    <ligand>
        <name>S-adenosyl-L-methionine</name>
        <dbReference type="ChEBI" id="CHEBI:59789"/>
    </ligand>
</feature>
<dbReference type="PANTHER" id="PTHR11265:SF0">
    <property type="entry name" value="12S RRNA N4-METHYLCYTIDINE METHYLTRANSFERASE"/>
    <property type="match status" value="1"/>
</dbReference>
<dbReference type="InterPro" id="IPR002903">
    <property type="entry name" value="RsmH"/>
</dbReference>
<dbReference type="Pfam" id="PF01795">
    <property type="entry name" value="Methyltransf_5"/>
    <property type="match status" value="1"/>
</dbReference>
<dbReference type="Gene3D" id="1.10.150.170">
    <property type="entry name" value="Putative methyltransferase TM0872, insert domain"/>
    <property type="match status" value="1"/>
</dbReference>
<feature type="binding site" evidence="6">
    <location>
        <position position="113"/>
    </location>
    <ligand>
        <name>S-adenosyl-L-methionine</name>
        <dbReference type="ChEBI" id="CHEBI:59789"/>
    </ligand>
</feature>
<dbReference type="GO" id="GO:0005737">
    <property type="term" value="C:cytoplasm"/>
    <property type="evidence" value="ECO:0007669"/>
    <property type="project" value="UniProtKB-SubCell"/>
</dbReference>
<comment type="caution">
    <text evidence="7">The sequence shown here is derived from an EMBL/GenBank/DDBJ whole genome shotgun (WGS) entry which is preliminary data.</text>
</comment>
<dbReference type="NCBIfam" id="TIGR00006">
    <property type="entry name" value="16S rRNA (cytosine(1402)-N(4))-methyltransferase RsmH"/>
    <property type="match status" value="1"/>
</dbReference>
<comment type="subcellular location">
    <subcellularLocation>
        <location evidence="6">Cytoplasm</location>
    </subcellularLocation>
</comment>
<keyword evidence="8" id="KW-1185">Reference proteome</keyword>
<dbReference type="STRING" id="1560234.SP90_02500"/>
<comment type="function">
    <text evidence="6">Specifically methylates the N4 position of cytidine in position 1402 (C1402) of 16S rRNA.</text>
</comment>
<organism evidence="7 8">
    <name type="scientific">Halodesulfovibrio spirochaetisodalis</name>
    <dbReference type="NCBI Taxonomy" id="1560234"/>
    <lineage>
        <taxon>Bacteria</taxon>
        <taxon>Pseudomonadati</taxon>
        <taxon>Thermodesulfobacteriota</taxon>
        <taxon>Desulfovibrionia</taxon>
        <taxon>Desulfovibrionales</taxon>
        <taxon>Desulfovibrionaceae</taxon>
        <taxon>Halodesulfovibrio</taxon>
    </lineage>
</organism>
<name>A0A1B7XL23_9BACT</name>
<comment type="similarity">
    <text evidence="1 6">Belongs to the methyltransferase superfamily. RsmH family.</text>
</comment>
<comment type="catalytic activity">
    <reaction evidence="6">
        <text>cytidine(1402) in 16S rRNA + S-adenosyl-L-methionine = N(4)-methylcytidine(1402) in 16S rRNA + S-adenosyl-L-homocysteine + H(+)</text>
        <dbReference type="Rhea" id="RHEA:42928"/>
        <dbReference type="Rhea" id="RHEA-COMP:10286"/>
        <dbReference type="Rhea" id="RHEA-COMP:10287"/>
        <dbReference type="ChEBI" id="CHEBI:15378"/>
        <dbReference type="ChEBI" id="CHEBI:57856"/>
        <dbReference type="ChEBI" id="CHEBI:59789"/>
        <dbReference type="ChEBI" id="CHEBI:74506"/>
        <dbReference type="ChEBI" id="CHEBI:82748"/>
        <dbReference type="EC" id="2.1.1.199"/>
    </reaction>
</comment>
<dbReference type="AlphaFoldDB" id="A0A1B7XL23"/>
<accession>A0A1B7XL23</accession>
<dbReference type="HAMAP" id="MF_01007">
    <property type="entry name" value="16SrRNA_methyltr_H"/>
    <property type="match status" value="1"/>
</dbReference>
<dbReference type="EC" id="2.1.1.199" evidence="6"/>
<dbReference type="Proteomes" id="UP000091979">
    <property type="component" value="Unassembled WGS sequence"/>
</dbReference>
<evidence type="ECO:0000313" key="8">
    <source>
        <dbReference type="Proteomes" id="UP000091979"/>
    </source>
</evidence>
<dbReference type="GO" id="GO:0070475">
    <property type="term" value="P:rRNA base methylation"/>
    <property type="evidence" value="ECO:0007669"/>
    <property type="project" value="UniProtKB-UniRule"/>
</dbReference>
<dbReference type="RefSeq" id="WP_066852217.1">
    <property type="nucleotide sequence ID" value="NZ_JXMS01000003.1"/>
</dbReference>
<dbReference type="EMBL" id="JXMS01000003">
    <property type="protein sequence ID" value="OBQ56209.1"/>
    <property type="molecule type" value="Genomic_DNA"/>
</dbReference>
<feature type="binding site" evidence="6">
    <location>
        <position position="65"/>
    </location>
    <ligand>
        <name>S-adenosyl-L-methionine</name>
        <dbReference type="ChEBI" id="CHEBI:59789"/>
    </ligand>
</feature>
<keyword evidence="3 6" id="KW-0489">Methyltransferase</keyword>
<keyword evidence="4 6" id="KW-0808">Transferase</keyword>
<evidence type="ECO:0000256" key="3">
    <source>
        <dbReference type="ARBA" id="ARBA00022603"/>
    </source>
</evidence>
<dbReference type="InterPro" id="IPR029063">
    <property type="entry name" value="SAM-dependent_MTases_sf"/>
</dbReference>
<evidence type="ECO:0000256" key="5">
    <source>
        <dbReference type="ARBA" id="ARBA00022691"/>
    </source>
</evidence>
<dbReference type="OrthoDB" id="9806637at2"/>
<dbReference type="SUPFAM" id="SSF53335">
    <property type="entry name" value="S-adenosyl-L-methionine-dependent methyltransferases"/>
    <property type="match status" value="1"/>
</dbReference>
<keyword evidence="6" id="KW-0963">Cytoplasm</keyword>
<dbReference type="InterPro" id="IPR023397">
    <property type="entry name" value="SAM-dep_MeTrfase_MraW_recog"/>
</dbReference>
<evidence type="ECO:0000313" key="7">
    <source>
        <dbReference type="EMBL" id="OBQ56209.1"/>
    </source>
</evidence>